<protein>
    <submittedName>
        <fullName evidence="1">Uncharacterized protein</fullName>
    </submittedName>
</protein>
<accession>A0ACB9D6V0</accession>
<sequence length="86" mass="9030">MFLSLFLSFKLLTNSAKCYSLQIRKVVVAVAVAVAVLEATLAVAEVDEYDSAAEEAAVEEAAVELAAASEEGTVCRGGGMIYEARV</sequence>
<organism evidence="1 2">
    <name type="scientific">Smallanthus sonchifolius</name>
    <dbReference type="NCBI Taxonomy" id="185202"/>
    <lineage>
        <taxon>Eukaryota</taxon>
        <taxon>Viridiplantae</taxon>
        <taxon>Streptophyta</taxon>
        <taxon>Embryophyta</taxon>
        <taxon>Tracheophyta</taxon>
        <taxon>Spermatophyta</taxon>
        <taxon>Magnoliopsida</taxon>
        <taxon>eudicotyledons</taxon>
        <taxon>Gunneridae</taxon>
        <taxon>Pentapetalae</taxon>
        <taxon>asterids</taxon>
        <taxon>campanulids</taxon>
        <taxon>Asterales</taxon>
        <taxon>Asteraceae</taxon>
        <taxon>Asteroideae</taxon>
        <taxon>Heliantheae alliance</taxon>
        <taxon>Millerieae</taxon>
        <taxon>Smallanthus</taxon>
    </lineage>
</organism>
<proteinExistence type="predicted"/>
<name>A0ACB9D6V0_9ASTR</name>
<comment type="caution">
    <text evidence="1">The sequence shown here is derived from an EMBL/GenBank/DDBJ whole genome shotgun (WGS) entry which is preliminary data.</text>
</comment>
<reference evidence="1 2" key="2">
    <citation type="journal article" date="2022" name="Mol. Ecol. Resour.">
        <title>The genomes of chicory, endive, great burdock and yacon provide insights into Asteraceae paleo-polyploidization history and plant inulin production.</title>
        <authorList>
            <person name="Fan W."/>
            <person name="Wang S."/>
            <person name="Wang H."/>
            <person name="Wang A."/>
            <person name="Jiang F."/>
            <person name="Liu H."/>
            <person name="Zhao H."/>
            <person name="Xu D."/>
            <person name="Zhang Y."/>
        </authorList>
    </citation>
    <scope>NUCLEOTIDE SEQUENCE [LARGE SCALE GENOMIC DNA]</scope>
    <source>
        <strain evidence="2">cv. Yunnan</strain>
        <tissue evidence="1">Leaves</tissue>
    </source>
</reference>
<evidence type="ECO:0000313" key="2">
    <source>
        <dbReference type="Proteomes" id="UP001056120"/>
    </source>
</evidence>
<dbReference type="Proteomes" id="UP001056120">
    <property type="component" value="Linkage Group LG20"/>
</dbReference>
<evidence type="ECO:0000313" key="1">
    <source>
        <dbReference type="EMBL" id="KAI3742324.1"/>
    </source>
</evidence>
<reference evidence="2" key="1">
    <citation type="journal article" date="2022" name="Mol. Ecol. Resour.">
        <title>The genomes of chicory, endive, great burdock and yacon provide insights into Asteraceae palaeo-polyploidization history and plant inulin production.</title>
        <authorList>
            <person name="Fan W."/>
            <person name="Wang S."/>
            <person name="Wang H."/>
            <person name="Wang A."/>
            <person name="Jiang F."/>
            <person name="Liu H."/>
            <person name="Zhao H."/>
            <person name="Xu D."/>
            <person name="Zhang Y."/>
        </authorList>
    </citation>
    <scope>NUCLEOTIDE SEQUENCE [LARGE SCALE GENOMIC DNA]</scope>
    <source>
        <strain evidence="2">cv. Yunnan</strain>
    </source>
</reference>
<gene>
    <name evidence="1" type="ORF">L1987_60004</name>
</gene>
<dbReference type="EMBL" id="CM042037">
    <property type="protein sequence ID" value="KAI3742324.1"/>
    <property type="molecule type" value="Genomic_DNA"/>
</dbReference>
<keyword evidence="2" id="KW-1185">Reference proteome</keyword>